<protein>
    <submittedName>
        <fullName evidence="3">Uncharacterized protein</fullName>
    </submittedName>
</protein>
<comment type="caution">
    <text evidence="3">The sequence shown here is derived from an EMBL/GenBank/DDBJ whole genome shotgun (WGS) entry which is preliminary data.</text>
</comment>
<feature type="region of interest" description="Disordered" evidence="2">
    <location>
        <begin position="50"/>
        <end position="82"/>
    </location>
</feature>
<keyword evidence="1" id="KW-0175">Coiled coil</keyword>
<evidence type="ECO:0000313" key="3">
    <source>
        <dbReference type="EMBL" id="CAG2223262.1"/>
    </source>
</evidence>
<name>A0A8S3SRG5_MYTED</name>
<proteinExistence type="predicted"/>
<feature type="coiled-coil region" evidence="1">
    <location>
        <begin position="156"/>
        <end position="183"/>
    </location>
</feature>
<feature type="compositionally biased region" description="Polar residues" evidence="2">
    <location>
        <begin position="370"/>
        <end position="389"/>
    </location>
</feature>
<keyword evidence="4" id="KW-1185">Reference proteome</keyword>
<evidence type="ECO:0000256" key="2">
    <source>
        <dbReference type="SAM" id="MobiDB-lite"/>
    </source>
</evidence>
<dbReference type="Proteomes" id="UP000683360">
    <property type="component" value="Unassembled WGS sequence"/>
</dbReference>
<accession>A0A8S3SRG5</accession>
<dbReference type="AlphaFoldDB" id="A0A8S3SRG5"/>
<feature type="compositionally biased region" description="Basic and acidic residues" evidence="2">
    <location>
        <begin position="73"/>
        <end position="82"/>
    </location>
</feature>
<dbReference type="EMBL" id="CAJPWZ010001779">
    <property type="protein sequence ID" value="CAG2223262.1"/>
    <property type="molecule type" value="Genomic_DNA"/>
</dbReference>
<gene>
    <name evidence="3" type="ORF">MEDL_36546</name>
</gene>
<reference evidence="3" key="1">
    <citation type="submission" date="2021-03" db="EMBL/GenBank/DDBJ databases">
        <authorList>
            <person name="Bekaert M."/>
        </authorList>
    </citation>
    <scope>NUCLEOTIDE SEQUENCE</scope>
</reference>
<sequence>MQGLDLLEFDPLNSKSAGSYVQSVMATSVVNQLITTADISVDVLNEKTVSNNNRLKRPHESDSDSDSDLYSENAKKLKPETVHNNRVNLIDGSPHSQCTQNKHCSDKLDDICELKNLVVGLANSMNKFCDILTKRMGDIETNIPKQVANMIDQKVSEEMKKVREEFKTELKTVSEKVVSLEQSYSDVVKQNKKQSQVISEDNLSLVIKNLPETEKENIACKVDDLIKVGLHLNSIQVAAVERKKNNHTGKPGIVIVKLQNKEDKQKVMEKKRELRNTRIYKDVYINNAIPSAQRLLNSNLRSIVNAIGNDKLEIRGSVVRARHDKSTRDTNTNTQRRGDRDDTIVNNVSGNRGYYRRNDRGRGNTRGGNSHNTDQRSTYRNGQSTNDNHNQSERNLNGRGRGNYRGQNGGHNQNSRDGHK</sequence>
<dbReference type="OrthoDB" id="6629108at2759"/>
<organism evidence="3 4">
    <name type="scientific">Mytilus edulis</name>
    <name type="common">Blue mussel</name>
    <dbReference type="NCBI Taxonomy" id="6550"/>
    <lineage>
        <taxon>Eukaryota</taxon>
        <taxon>Metazoa</taxon>
        <taxon>Spiralia</taxon>
        <taxon>Lophotrochozoa</taxon>
        <taxon>Mollusca</taxon>
        <taxon>Bivalvia</taxon>
        <taxon>Autobranchia</taxon>
        <taxon>Pteriomorphia</taxon>
        <taxon>Mytilida</taxon>
        <taxon>Mytiloidea</taxon>
        <taxon>Mytilidae</taxon>
        <taxon>Mytilinae</taxon>
        <taxon>Mytilus</taxon>
    </lineage>
</organism>
<evidence type="ECO:0000256" key="1">
    <source>
        <dbReference type="SAM" id="Coils"/>
    </source>
</evidence>
<evidence type="ECO:0000313" key="4">
    <source>
        <dbReference type="Proteomes" id="UP000683360"/>
    </source>
</evidence>
<feature type="compositionally biased region" description="Gly residues" evidence="2">
    <location>
        <begin position="399"/>
        <end position="409"/>
    </location>
</feature>
<feature type="region of interest" description="Disordered" evidence="2">
    <location>
        <begin position="320"/>
        <end position="420"/>
    </location>
</feature>